<dbReference type="GO" id="GO:0004674">
    <property type="term" value="F:protein serine/threonine kinase activity"/>
    <property type="evidence" value="ECO:0007669"/>
    <property type="project" value="TreeGrafter"/>
</dbReference>
<dbReference type="GO" id="GO:0005737">
    <property type="term" value="C:cytoplasm"/>
    <property type="evidence" value="ECO:0007669"/>
    <property type="project" value="TreeGrafter"/>
</dbReference>
<feature type="non-terminal residue" evidence="2">
    <location>
        <position position="1"/>
    </location>
</feature>
<dbReference type="InterPro" id="IPR011989">
    <property type="entry name" value="ARM-like"/>
</dbReference>
<dbReference type="OMA" id="INDIWPA"/>
<name>A0A1S4EMI4_DIACI</name>
<dbReference type="Gene3D" id="1.25.10.10">
    <property type="entry name" value="Leucine-rich Repeat Variant"/>
    <property type="match status" value="1"/>
</dbReference>
<evidence type="ECO:0000313" key="2">
    <source>
        <dbReference type="RefSeq" id="XP_017303379.1"/>
    </source>
</evidence>
<organism evidence="1 2">
    <name type="scientific">Diaphorina citri</name>
    <name type="common">Asian citrus psyllid</name>
    <dbReference type="NCBI Taxonomy" id="121845"/>
    <lineage>
        <taxon>Eukaryota</taxon>
        <taxon>Metazoa</taxon>
        <taxon>Ecdysozoa</taxon>
        <taxon>Arthropoda</taxon>
        <taxon>Hexapoda</taxon>
        <taxon>Insecta</taxon>
        <taxon>Pterygota</taxon>
        <taxon>Neoptera</taxon>
        <taxon>Paraneoptera</taxon>
        <taxon>Hemiptera</taxon>
        <taxon>Sternorrhyncha</taxon>
        <taxon>Psylloidea</taxon>
        <taxon>Psyllidae</taxon>
        <taxon>Diaphorininae</taxon>
        <taxon>Diaphorina</taxon>
    </lineage>
</organism>
<dbReference type="SUPFAM" id="SSF48371">
    <property type="entry name" value="ARM repeat"/>
    <property type="match status" value="1"/>
</dbReference>
<dbReference type="KEGG" id="dci:103518655"/>
<dbReference type="InterPro" id="IPR050517">
    <property type="entry name" value="DDR_Repair_Kinase"/>
</dbReference>
<sequence length="255" mass="28977">VRTELREVTVEEVTAFTDAFNHHIFEMVSANDVNEKKSGIIAIVCLLHVDVGNVNSRNIRFANYLRNLLPSNDIGVMRYAAKTVGKLAQISGTFSAEYADFEMKKAIEWLGGDRVEGKRHAAVLVLKELAVTVPTIFYQHVQAFFDFVFSAVRDPKPEIRLHAVKAIRAALVVTAQRESAKQSQKPQWYRLCFEEAMSGLDEVFSREKGVNREDRIHGSLLVLNELLRVSNVTWERTYEDLMNRLQVSTCDDSEN</sequence>
<dbReference type="PaxDb" id="121845-A0A1S4EMI4"/>
<dbReference type="PANTHER" id="PTHR11139:SF9">
    <property type="entry name" value="SERINE_THREONINE-PROTEIN KINASE MTOR"/>
    <property type="match status" value="1"/>
</dbReference>
<dbReference type="RefSeq" id="XP_017303379.1">
    <property type="nucleotide sequence ID" value="XM_017447890.1"/>
</dbReference>
<dbReference type="GO" id="GO:0005634">
    <property type="term" value="C:nucleus"/>
    <property type="evidence" value="ECO:0007669"/>
    <property type="project" value="TreeGrafter"/>
</dbReference>
<dbReference type="STRING" id="121845.A0A1S4EMI4"/>
<protein>
    <submittedName>
        <fullName evidence="2">Serine/threonine-protein kinase mTOR-like</fullName>
    </submittedName>
</protein>
<dbReference type="GO" id="GO:0031932">
    <property type="term" value="C:TORC2 complex"/>
    <property type="evidence" value="ECO:0007669"/>
    <property type="project" value="TreeGrafter"/>
</dbReference>
<dbReference type="GO" id="GO:0016242">
    <property type="term" value="P:negative regulation of macroautophagy"/>
    <property type="evidence" value="ECO:0007669"/>
    <property type="project" value="TreeGrafter"/>
</dbReference>
<dbReference type="InterPro" id="IPR016024">
    <property type="entry name" value="ARM-type_fold"/>
</dbReference>
<dbReference type="Proteomes" id="UP000079169">
    <property type="component" value="Unplaced"/>
</dbReference>
<accession>A0A1S4EMI4</accession>
<evidence type="ECO:0000313" key="1">
    <source>
        <dbReference type="Proteomes" id="UP000079169"/>
    </source>
</evidence>
<keyword evidence="1" id="KW-1185">Reference proteome</keyword>
<dbReference type="PANTHER" id="PTHR11139">
    <property type="entry name" value="ATAXIA TELANGIECTASIA MUTATED ATM -RELATED"/>
    <property type="match status" value="1"/>
</dbReference>
<dbReference type="GO" id="GO:0031931">
    <property type="term" value="C:TORC1 complex"/>
    <property type="evidence" value="ECO:0007669"/>
    <property type="project" value="TreeGrafter"/>
</dbReference>
<dbReference type="GeneID" id="103518655"/>
<reference evidence="2" key="1">
    <citation type="submission" date="2025-08" db="UniProtKB">
        <authorList>
            <consortium name="RefSeq"/>
        </authorList>
    </citation>
    <scope>IDENTIFICATION</scope>
</reference>
<proteinExistence type="predicted"/>
<gene>
    <name evidence="2" type="primary">LOC103518655</name>
</gene>
<dbReference type="AlphaFoldDB" id="A0A1S4EMI4"/>
<dbReference type="GO" id="GO:0038202">
    <property type="term" value="P:TORC1 signaling"/>
    <property type="evidence" value="ECO:0007669"/>
    <property type="project" value="TreeGrafter"/>
</dbReference>